<name>A0A3N4ZIX3_9MICO</name>
<dbReference type="AlphaFoldDB" id="A0A3N4ZIX3"/>
<reference evidence="1 2" key="1">
    <citation type="submission" date="2018-11" db="EMBL/GenBank/DDBJ databases">
        <title>Sequencing the genomes of 1000 actinobacteria strains.</title>
        <authorList>
            <person name="Klenk H.-P."/>
        </authorList>
    </citation>
    <scope>NUCLEOTIDE SEQUENCE [LARGE SCALE GENOMIC DNA]</scope>
    <source>
        <strain evidence="1 2">DSM 14418</strain>
    </source>
</reference>
<sequence length="159" mass="16926">MRLYLPATSADLRSGLTPRWAHAVTTALRAELPEEDDEGLEMVATLAAADESVTLLASGTPLAGGHVAPRRVVIVADLPDSAVLVPEVLGEEQLPTAVEVVEPVDWSAVVAILVDEPEAEQDVRAAAGGDEEALERAAERDLLWFDVVELADLRRDLSA</sequence>
<dbReference type="Proteomes" id="UP000280726">
    <property type="component" value="Unassembled WGS sequence"/>
</dbReference>
<dbReference type="Pfam" id="PF21853">
    <property type="entry name" value="DUF6912"/>
    <property type="match status" value="1"/>
</dbReference>
<dbReference type="OrthoDB" id="3253180at2"/>
<evidence type="ECO:0000313" key="1">
    <source>
        <dbReference type="EMBL" id="RPF25838.1"/>
    </source>
</evidence>
<accession>A0A3N4ZIX3</accession>
<dbReference type="InterPro" id="IPR054206">
    <property type="entry name" value="DUF6912"/>
</dbReference>
<proteinExistence type="predicted"/>
<keyword evidence="2" id="KW-1185">Reference proteome</keyword>
<organism evidence="1 2">
    <name type="scientific">Georgenia muralis</name>
    <dbReference type="NCBI Taxonomy" id="154117"/>
    <lineage>
        <taxon>Bacteria</taxon>
        <taxon>Bacillati</taxon>
        <taxon>Actinomycetota</taxon>
        <taxon>Actinomycetes</taxon>
        <taxon>Micrococcales</taxon>
        <taxon>Bogoriellaceae</taxon>
        <taxon>Georgenia</taxon>
    </lineage>
</organism>
<dbReference type="EMBL" id="RKRA01000001">
    <property type="protein sequence ID" value="RPF25838.1"/>
    <property type="molecule type" value="Genomic_DNA"/>
</dbReference>
<dbReference type="RefSeq" id="WP_123913911.1">
    <property type="nucleotide sequence ID" value="NZ_RKRA01000001.1"/>
</dbReference>
<protein>
    <submittedName>
        <fullName evidence="1">Uncharacterized protein</fullName>
    </submittedName>
</protein>
<gene>
    <name evidence="1" type="ORF">EDD32_0251</name>
</gene>
<comment type="caution">
    <text evidence="1">The sequence shown here is derived from an EMBL/GenBank/DDBJ whole genome shotgun (WGS) entry which is preliminary data.</text>
</comment>
<evidence type="ECO:0000313" key="2">
    <source>
        <dbReference type="Proteomes" id="UP000280726"/>
    </source>
</evidence>